<reference evidence="6 7" key="1">
    <citation type="submission" date="2022-05" db="EMBL/GenBank/DDBJ databases">
        <authorList>
            <consortium name="Genoscope - CEA"/>
            <person name="William W."/>
        </authorList>
    </citation>
    <scope>NUCLEOTIDE SEQUENCE [LARGE SCALE GENOMIC DNA]</scope>
</reference>
<feature type="region of interest" description="Disordered" evidence="3">
    <location>
        <begin position="1"/>
        <end position="29"/>
    </location>
</feature>
<gene>
    <name evidence="6" type="ORF">PLOB_00020567</name>
</gene>
<dbReference type="Proteomes" id="UP001159405">
    <property type="component" value="Unassembled WGS sequence"/>
</dbReference>
<evidence type="ECO:0000313" key="7">
    <source>
        <dbReference type="Proteomes" id="UP001159405"/>
    </source>
</evidence>
<accession>A0ABN8NKU9</accession>
<feature type="domain" description="CUE" evidence="5">
    <location>
        <begin position="247"/>
        <end position="292"/>
    </location>
</feature>
<evidence type="ECO:0000256" key="1">
    <source>
        <dbReference type="ARBA" id="ARBA00022786"/>
    </source>
</evidence>
<dbReference type="InterPro" id="IPR000569">
    <property type="entry name" value="HECT_dom"/>
</dbReference>
<evidence type="ECO:0008006" key="8">
    <source>
        <dbReference type="Google" id="ProtNLM"/>
    </source>
</evidence>
<sequence length="670" mass="74742">RRCFPSLSGIRPSPYSTQDRPRRARGQTRRPFYVPHNTWTHDVCVLALVNEEIAPNRDRLDQLKCGGLGKKRITFNKDGDHAYFIKKLEEEFPKLQLQQGAIEVLRSSTGGSGARPLTPIPLGSQGYCIQELRASLNSATLFVRPLQTDLELDQVVQVTRETPKVTCIHCGKEVNLCELRVHCQSLECTLARPGTSAQTVDTEGNRDDSSRSPLSRCTVDLTSDETVAETVGDLMPLSSSHWGSTASLSGKLEVLRDMFPQVELDRLSKVAASSFSLDDAIDELVNCSPEQSNKTLVQVLTEFRSQVKPEEEINITVERDNIWCNVLAFYKKSDKERLRKKLVVAFEGEDGVDAGALAAEFFQLALDQVKKRLFQGKPERVLPIKDSTKAHLFFIAGVIVAHSLLQNGPSFPCLCPALYDYLVGRRDDVPIHVRNDDIPLTADTEAVLDLIKKLDDCETATDLSSCLSDDRLWGVISASHWPNEVCITLQNKATLLAHVVEQEVLWSRKQELDEFGAGLESLGLLTLLKQNAAVCPSLLCFDENATFGPEEFEKCLSRPAQDPGDFVQEQTYKWFNSYISENPRSEAFQGGCRLKALLHFSTGYQVPPPGENLPHKISISFLPDDEKYQLPIAQACFAYLKLPTVHSCKAKFHEFMDMALKCEGTGFGLF</sequence>
<dbReference type="SUPFAM" id="SSF56204">
    <property type="entry name" value="Hect, E3 ligase catalytic domain"/>
    <property type="match status" value="1"/>
</dbReference>
<comment type="caution">
    <text evidence="6">The sequence shown here is derived from an EMBL/GenBank/DDBJ whole genome shotgun (WGS) entry which is preliminary data.</text>
</comment>
<evidence type="ECO:0000256" key="2">
    <source>
        <dbReference type="PROSITE-ProRule" id="PRU00104"/>
    </source>
</evidence>
<dbReference type="InterPro" id="IPR035983">
    <property type="entry name" value="Hect_E3_ubiquitin_ligase"/>
</dbReference>
<organism evidence="6 7">
    <name type="scientific">Porites lobata</name>
    <dbReference type="NCBI Taxonomy" id="104759"/>
    <lineage>
        <taxon>Eukaryota</taxon>
        <taxon>Metazoa</taxon>
        <taxon>Cnidaria</taxon>
        <taxon>Anthozoa</taxon>
        <taxon>Hexacorallia</taxon>
        <taxon>Scleractinia</taxon>
        <taxon>Fungiina</taxon>
        <taxon>Poritidae</taxon>
        <taxon>Porites</taxon>
    </lineage>
</organism>
<evidence type="ECO:0000259" key="5">
    <source>
        <dbReference type="PROSITE" id="PS51140"/>
    </source>
</evidence>
<evidence type="ECO:0000256" key="3">
    <source>
        <dbReference type="SAM" id="MobiDB-lite"/>
    </source>
</evidence>
<dbReference type="SMART" id="SM00119">
    <property type="entry name" value="HECTc"/>
    <property type="match status" value="1"/>
</dbReference>
<dbReference type="PROSITE" id="PS51140">
    <property type="entry name" value="CUE"/>
    <property type="match status" value="1"/>
</dbReference>
<dbReference type="EMBL" id="CALNXK010000024">
    <property type="protein sequence ID" value="CAH3111697.1"/>
    <property type="molecule type" value="Genomic_DNA"/>
</dbReference>
<dbReference type="Gene3D" id="3.30.2410.10">
    <property type="entry name" value="Hect, E3 ligase catalytic domain"/>
    <property type="match status" value="1"/>
</dbReference>
<feature type="region of interest" description="Disordered" evidence="3">
    <location>
        <begin position="194"/>
        <end position="216"/>
    </location>
</feature>
<protein>
    <recommendedName>
        <fullName evidence="8">HECT domain-containing protein</fullName>
    </recommendedName>
</protein>
<keyword evidence="7" id="KW-1185">Reference proteome</keyword>
<name>A0ABN8NKU9_9CNID</name>
<dbReference type="CDD" id="cd14279">
    <property type="entry name" value="CUE"/>
    <property type="match status" value="1"/>
</dbReference>
<feature type="domain" description="HECT" evidence="4">
    <location>
        <begin position="334"/>
        <end position="670"/>
    </location>
</feature>
<dbReference type="InterPro" id="IPR003892">
    <property type="entry name" value="CUE"/>
</dbReference>
<evidence type="ECO:0000313" key="6">
    <source>
        <dbReference type="EMBL" id="CAH3111697.1"/>
    </source>
</evidence>
<dbReference type="PROSITE" id="PS50237">
    <property type="entry name" value="HECT"/>
    <property type="match status" value="1"/>
</dbReference>
<dbReference type="Gene3D" id="3.90.1750.10">
    <property type="entry name" value="Hect, E3 ligase catalytic domains"/>
    <property type="match status" value="1"/>
</dbReference>
<evidence type="ECO:0000259" key="4">
    <source>
        <dbReference type="PROSITE" id="PS50237"/>
    </source>
</evidence>
<feature type="active site" description="Glycyl thioester intermediate" evidence="2">
    <location>
        <position position="636"/>
    </location>
</feature>
<keyword evidence="1 2" id="KW-0833">Ubl conjugation pathway</keyword>
<feature type="non-terminal residue" evidence="6">
    <location>
        <position position="1"/>
    </location>
</feature>
<proteinExistence type="predicted"/>
<dbReference type="Pfam" id="PF00632">
    <property type="entry name" value="HECT"/>
    <property type="match status" value="1"/>
</dbReference>